<dbReference type="EMBL" id="ACPB03005134">
    <property type="status" value="NOT_ANNOTATED_CDS"/>
    <property type="molecule type" value="Genomic_DNA"/>
</dbReference>
<dbReference type="AlphaFoldDB" id="T1H8C0"/>
<dbReference type="VEuPathDB" id="VectorBase:RPRC000259"/>
<protein>
    <submittedName>
        <fullName evidence="1">Uncharacterized protein</fullName>
    </submittedName>
</protein>
<sequence length="82" mass="8695">FMLAIVILVESTFCAPEYAALEGAKLPEKRSIQKRKRQTTVDPITALLGSVGSAGTTTVKSTAETLQSVYNGLAYNLGGFLS</sequence>
<organism evidence="1 2">
    <name type="scientific">Rhodnius prolixus</name>
    <name type="common">Triatomid bug</name>
    <dbReference type="NCBI Taxonomy" id="13249"/>
    <lineage>
        <taxon>Eukaryota</taxon>
        <taxon>Metazoa</taxon>
        <taxon>Ecdysozoa</taxon>
        <taxon>Arthropoda</taxon>
        <taxon>Hexapoda</taxon>
        <taxon>Insecta</taxon>
        <taxon>Pterygota</taxon>
        <taxon>Neoptera</taxon>
        <taxon>Paraneoptera</taxon>
        <taxon>Hemiptera</taxon>
        <taxon>Heteroptera</taxon>
        <taxon>Panheteroptera</taxon>
        <taxon>Cimicomorpha</taxon>
        <taxon>Reduviidae</taxon>
        <taxon>Triatominae</taxon>
        <taxon>Rhodnius</taxon>
    </lineage>
</organism>
<proteinExistence type="predicted"/>
<evidence type="ECO:0000313" key="1">
    <source>
        <dbReference type="EnsemblMetazoa" id="RPRC000259-PA"/>
    </source>
</evidence>
<dbReference type="EnsemblMetazoa" id="RPRC000259-RA">
    <property type="protein sequence ID" value="RPRC000259-PA"/>
    <property type="gene ID" value="RPRC000259"/>
</dbReference>
<reference evidence="1" key="1">
    <citation type="submission" date="2015-05" db="UniProtKB">
        <authorList>
            <consortium name="EnsemblMetazoa"/>
        </authorList>
    </citation>
    <scope>IDENTIFICATION</scope>
</reference>
<keyword evidence="2" id="KW-1185">Reference proteome</keyword>
<dbReference type="InParanoid" id="T1H8C0"/>
<accession>T1H8C0</accession>
<evidence type="ECO:0000313" key="2">
    <source>
        <dbReference type="Proteomes" id="UP000015103"/>
    </source>
</evidence>
<name>T1H8C0_RHOPR</name>
<dbReference type="Proteomes" id="UP000015103">
    <property type="component" value="Unassembled WGS sequence"/>
</dbReference>
<dbReference type="HOGENOM" id="CLU_2565057_0_0_1"/>